<dbReference type="EMBL" id="JAVDVI010000003">
    <property type="protein sequence ID" value="MDR6966989.1"/>
    <property type="molecule type" value="Genomic_DNA"/>
</dbReference>
<evidence type="ECO:0000313" key="2">
    <source>
        <dbReference type="EMBL" id="MDR6966989.1"/>
    </source>
</evidence>
<dbReference type="RefSeq" id="WP_310024908.1">
    <property type="nucleotide sequence ID" value="NZ_JAVDVI010000003.1"/>
</dbReference>
<keyword evidence="3" id="KW-1185">Reference proteome</keyword>
<organism evidence="2 3">
    <name type="scientific">Flavobacterium arsenatis</name>
    <dbReference type="NCBI Taxonomy" id="1484332"/>
    <lineage>
        <taxon>Bacteria</taxon>
        <taxon>Pseudomonadati</taxon>
        <taxon>Bacteroidota</taxon>
        <taxon>Flavobacteriia</taxon>
        <taxon>Flavobacteriales</taxon>
        <taxon>Flavobacteriaceae</taxon>
        <taxon>Flavobacterium</taxon>
    </lineage>
</organism>
<dbReference type="Pfam" id="PF04230">
    <property type="entry name" value="PS_pyruv_trans"/>
    <property type="match status" value="1"/>
</dbReference>
<gene>
    <name evidence="2" type="ORF">J2X31_000989</name>
</gene>
<dbReference type="PANTHER" id="PTHR36836:SF1">
    <property type="entry name" value="COLANIC ACID BIOSYNTHESIS PROTEIN WCAK"/>
    <property type="match status" value="1"/>
</dbReference>
<dbReference type="PANTHER" id="PTHR36836">
    <property type="entry name" value="COLANIC ACID BIOSYNTHESIS PROTEIN WCAK"/>
    <property type="match status" value="1"/>
</dbReference>
<accession>A0ABU1TLZ3</accession>
<proteinExistence type="predicted"/>
<dbReference type="Proteomes" id="UP001255185">
    <property type="component" value="Unassembled WGS sequence"/>
</dbReference>
<reference evidence="2 3" key="1">
    <citation type="submission" date="2023-07" db="EMBL/GenBank/DDBJ databases">
        <title>Sorghum-associated microbial communities from plants grown in Nebraska, USA.</title>
        <authorList>
            <person name="Schachtman D."/>
        </authorList>
    </citation>
    <scope>NUCLEOTIDE SEQUENCE [LARGE SCALE GENOMIC DNA]</scope>
    <source>
        <strain evidence="2 3">3773</strain>
    </source>
</reference>
<name>A0ABU1TLZ3_9FLAO</name>
<dbReference type="InterPro" id="IPR007345">
    <property type="entry name" value="Polysacch_pyruvyl_Trfase"/>
</dbReference>
<sequence length="433" mass="49530">MRIFVTGQTSVHWGRKEFGNIGNYYVTESFFRQIHLTFPDASVYTTIQLTDEFCLREKVKCVPLELYYNWSEDDLSNALLEYAIADIYNKTGKLIDTTPFIDEVLKSDLVIDHSGDMWGQNADLAGENRFIVGVLKNRTIQLLGKKNVLLGCSPGPFNDEYLPIVKEALINFDVITTRDGLSKSLLKEAGLPVDNVKEYTCPSYLYKGDDFEIVKNKLENTLLYNKSKPIIGINICGWNMEQPPFSKWPRANDEYDNFIGLIEFITQKLDVNVMLLSHSNGFLMEPEFKLIHGRDFPILKQLYDIIQEKSPNDKLFLLDGVYTPGETKSIISQFDLFISGRLHGAVAGLSQSVPTIIIDYGHEPKAHKLRGFAKQLDLIDCVVDPNNLNNMIDKVDEYWSNREKIKNHLDLKLPEIRLQAQNSYKILKELVNN</sequence>
<protein>
    <submittedName>
        <fullName evidence="2">Colanic acid/amylovoran biosynthesis protein</fullName>
    </submittedName>
</protein>
<evidence type="ECO:0000259" key="1">
    <source>
        <dbReference type="Pfam" id="PF04230"/>
    </source>
</evidence>
<comment type="caution">
    <text evidence="2">The sequence shown here is derived from an EMBL/GenBank/DDBJ whole genome shotgun (WGS) entry which is preliminary data.</text>
</comment>
<evidence type="ECO:0000313" key="3">
    <source>
        <dbReference type="Proteomes" id="UP001255185"/>
    </source>
</evidence>
<feature type="domain" description="Polysaccharide pyruvyl transferase" evidence="1">
    <location>
        <begin position="20"/>
        <end position="362"/>
    </location>
</feature>